<dbReference type="AlphaFoldDB" id="A0A8J3JBK6"/>
<comment type="similarity">
    <text evidence="2">Belongs to the EccD/Snm4 family.</text>
</comment>
<feature type="transmembrane region" description="Helical" evidence="7">
    <location>
        <begin position="431"/>
        <end position="457"/>
    </location>
</feature>
<keyword evidence="5 7" id="KW-1133">Transmembrane helix</keyword>
<proteinExistence type="inferred from homology"/>
<evidence type="ECO:0000313" key="9">
    <source>
        <dbReference type="EMBL" id="GID13542.1"/>
    </source>
</evidence>
<comment type="subcellular location">
    <subcellularLocation>
        <location evidence="1">Cell membrane</location>
        <topology evidence="1">Multi-pass membrane protein</topology>
    </subcellularLocation>
</comment>
<dbReference type="Proteomes" id="UP000612808">
    <property type="component" value="Unassembled WGS sequence"/>
</dbReference>
<feature type="transmembrane region" description="Helical" evidence="7">
    <location>
        <begin position="396"/>
        <end position="419"/>
    </location>
</feature>
<comment type="caution">
    <text evidence="9">The sequence shown here is derived from an EMBL/GenBank/DDBJ whole genome shotgun (WGS) entry which is preliminary data.</text>
</comment>
<dbReference type="Gene3D" id="3.10.20.90">
    <property type="entry name" value="Phosphatidylinositol 3-kinase Catalytic Subunit, Chain A, domain 1"/>
    <property type="match status" value="1"/>
</dbReference>
<keyword evidence="6 7" id="KW-0472">Membrane</keyword>
<dbReference type="EMBL" id="BOMB01000024">
    <property type="protein sequence ID" value="GID13542.1"/>
    <property type="molecule type" value="Genomic_DNA"/>
</dbReference>
<reference evidence="9" key="1">
    <citation type="submission" date="2021-01" db="EMBL/GenBank/DDBJ databases">
        <title>Whole genome shotgun sequence of Actinocatenispora rupis NBRC 107355.</title>
        <authorList>
            <person name="Komaki H."/>
            <person name="Tamura T."/>
        </authorList>
    </citation>
    <scope>NUCLEOTIDE SEQUENCE</scope>
    <source>
        <strain evidence="9">NBRC 107355</strain>
    </source>
</reference>
<dbReference type="InterPro" id="IPR006707">
    <property type="entry name" value="T7SS_EccD"/>
</dbReference>
<organism evidence="9 10">
    <name type="scientific">Actinocatenispora rupis</name>
    <dbReference type="NCBI Taxonomy" id="519421"/>
    <lineage>
        <taxon>Bacteria</taxon>
        <taxon>Bacillati</taxon>
        <taxon>Actinomycetota</taxon>
        <taxon>Actinomycetes</taxon>
        <taxon>Micromonosporales</taxon>
        <taxon>Micromonosporaceae</taxon>
        <taxon>Actinocatenispora</taxon>
    </lineage>
</organism>
<evidence type="ECO:0000256" key="3">
    <source>
        <dbReference type="ARBA" id="ARBA00022475"/>
    </source>
</evidence>
<dbReference type="NCBIfam" id="TIGR03920">
    <property type="entry name" value="T7SS_EccD"/>
    <property type="match status" value="1"/>
</dbReference>
<feature type="transmembrane region" description="Helical" evidence="7">
    <location>
        <begin position="343"/>
        <end position="360"/>
    </location>
</feature>
<feature type="domain" description="EccD-like transmembrane" evidence="8">
    <location>
        <begin position="119"/>
        <end position="459"/>
    </location>
</feature>
<keyword evidence="3" id="KW-1003">Cell membrane</keyword>
<feature type="transmembrane region" description="Helical" evidence="7">
    <location>
        <begin position="178"/>
        <end position="198"/>
    </location>
</feature>
<evidence type="ECO:0000256" key="7">
    <source>
        <dbReference type="SAM" id="Phobius"/>
    </source>
</evidence>
<dbReference type="InterPro" id="IPR044049">
    <property type="entry name" value="EccD_transm"/>
</dbReference>
<sequence>MTSPVDALVRITVAAPHRRIDVALPENVPLAELLPHILRHAGENAADDGQRHGGWALYRATGGALEPGRAFNVQGVRDGDVLHLRSHRTQWPELEYDDVVEAIASGARRYGRSWGNVATRRAALAALCTVLFLGLPTLALSSPPWALPGGVGIAVAVVLLGAGITLSRAMSDASAGAVVAGCGLPYALLGGLLVAAPAHTGLLGLGAPHVMLGSATLLTAAVIGYVGVAGLARIFTAGIFVGIFGIISGLLGLASMSPAGVAGVALTVAIALLPGYPLLSIRLGKLPMPELPQKPEDLLKDQPMPERNAVYDAVARSDEILTGLLLGVSIVSIAATVRMIIDGGSAPVVLAVEAIVALLLRSRLFPTPRQRVPLIVGALAGVALLTVAYAAGSGNIGRMVAIVILVLGAGFVLAAGMIYSRRPPSPYMGRIADILDVVAIISLIPTVCVITGFYSYVQAILAGVGG</sequence>
<dbReference type="Pfam" id="PF19053">
    <property type="entry name" value="EccD"/>
    <property type="match status" value="1"/>
</dbReference>
<gene>
    <name evidence="9" type="ORF">Aru02nite_44310</name>
</gene>
<evidence type="ECO:0000313" key="10">
    <source>
        <dbReference type="Proteomes" id="UP000612808"/>
    </source>
</evidence>
<feature type="transmembrane region" description="Helical" evidence="7">
    <location>
        <begin position="320"/>
        <end position="337"/>
    </location>
</feature>
<protein>
    <submittedName>
        <fullName evidence="9">Type VII secretion integral membrane protein EccD</fullName>
    </submittedName>
</protein>
<evidence type="ECO:0000256" key="4">
    <source>
        <dbReference type="ARBA" id="ARBA00022692"/>
    </source>
</evidence>
<evidence type="ECO:0000259" key="8">
    <source>
        <dbReference type="Pfam" id="PF19053"/>
    </source>
</evidence>
<keyword evidence="4 7" id="KW-0812">Transmembrane</keyword>
<evidence type="ECO:0000256" key="5">
    <source>
        <dbReference type="ARBA" id="ARBA00022989"/>
    </source>
</evidence>
<accession>A0A8J3JBK6</accession>
<feature type="transmembrane region" description="Helical" evidence="7">
    <location>
        <begin position="235"/>
        <end position="254"/>
    </location>
</feature>
<name>A0A8J3JBK6_9ACTN</name>
<evidence type="ECO:0000256" key="6">
    <source>
        <dbReference type="ARBA" id="ARBA00023136"/>
    </source>
</evidence>
<feature type="transmembrane region" description="Helical" evidence="7">
    <location>
        <begin position="145"/>
        <end position="166"/>
    </location>
</feature>
<dbReference type="RefSeq" id="WP_203660658.1">
    <property type="nucleotide sequence ID" value="NZ_BAAAZM010000011.1"/>
</dbReference>
<dbReference type="InterPro" id="IPR024962">
    <property type="entry name" value="YukD-like"/>
</dbReference>
<dbReference type="Pfam" id="PF08817">
    <property type="entry name" value="YukD"/>
    <property type="match status" value="1"/>
</dbReference>
<dbReference type="GO" id="GO:0005886">
    <property type="term" value="C:plasma membrane"/>
    <property type="evidence" value="ECO:0007669"/>
    <property type="project" value="UniProtKB-SubCell"/>
</dbReference>
<keyword evidence="10" id="KW-1185">Reference proteome</keyword>
<dbReference type="PIRSF" id="PIRSF017804">
    <property type="entry name" value="Secretion_EccD1"/>
    <property type="match status" value="1"/>
</dbReference>
<feature type="transmembrane region" description="Helical" evidence="7">
    <location>
        <begin position="372"/>
        <end position="390"/>
    </location>
</feature>
<feature type="transmembrane region" description="Helical" evidence="7">
    <location>
        <begin position="210"/>
        <end position="228"/>
    </location>
</feature>
<evidence type="ECO:0000256" key="1">
    <source>
        <dbReference type="ARBA" id="ARBA00004651"/>
    </source>
</evidence>
<feature type="transmembrane region" description="Helical" evidence="7">
    <location>
        <begin position="260"/>
        <end position="279"/>
    </location>
</feature>
<evidence type="ECO:0000256" key="2">
    <source>
        <dbReference type="ARBA" id="ARBA00006162"/>
    </source>
</evidence>
<feature type="transmembrane region" description="Helical" evidence="7">
    <location>
        <begin position="122"/>
        <end position="139"/>
    </location>
</feature>